<dbReference type="InterPro" id="IPR050357">
    <property type="entry name" value="Arrestin_domain-protein"/>
</dbReference>
<feature type="region of interest" description="Disordered" evidence="1">
    <location>
        <begin position="497"/>
        <end position="550"/>
    </location>
</feature>
<name>A0A067N4L0_BOTB1</name>
<dbReference type="GO" id="GO:0031625">
    <property type="term" value="F:ubiquitin protein ligase binding"/>
    <property type="evidence" value="ECO:0007669"/>
    <property type="project" value="TreeGrafter"/>
</dbReference>
<feature type="compositionally biased region" description="Low complexity" evidence="1">
    <location>
        <begin position="329"/>
        <end position="340"/>
    </location>
</feature>
<dbReference type="FunCoup" id="A0A067N4L0">
    <property type="interactions" value="79"/>
</dbReference>
<gene>
    <name evidence="3" type="ORF">BOTBODRAFT_26293</name>
</gene>
<dbReference type="EMBL" id="KL198016">
    <property type="protein sequence ID" value="KDQ21885.1"/>
    <property type="molecule type" value="Genomic_DNA"/>
</dbReference>
<dbReference type="InterPro" id="IPR011021">
    <property type="entry name" value="Arrestin-like_N"/>
</dbReference>
<feature type="compositionally biased region" description="Low complexity" evidence="1">
    <location>
        <begin position="646"/>
        <end position="691"/>
    </location>
</feature>
<dbReference type="GO" id="GO:0005829">
    <property type="term" value="C:cytosol"/>
    <property type="evidence" value="ECO:0007669"/>
    <property type="project" value="TreeGrafter"/>
</dbReference>
<dbReference type="PANTHER" id="PTHR11188">
    <property type="entry name" value="ARRESTIN DOMAIN CONTAINING PROTEIN"/>
    <property type="match status" value="1"/>
</dbReference>
<organism evidence="3 4">
    <name type="scientific">Botryobasidium botryosum (strain FD-172 SS1)</name>
    <dbReference type="NCBI Taxonomy" id="930990"/>
    <lineage>
        <taxon>Eukaryota</taxon>
        <taxon>Fungi</taxon>
        <taxon>Dikarya</taxon>
        <taxon>Basidiomycota</taxon>
        <taxon>Agaricomycotina</taxon>
        <taxon>Agaricomycetes</taxon>
        <taxon>Cantharellales</taxon>
        <taxon>Botryobasidiaceae</taxon>
        <taxon>Botryobasidium</taxon>
    </lineage>
</organism>
<dbReference type="InterPro" id="IPR014756">
    <property type="entry name" value="Ig_E-set"/>
</dbReference>
<dbReference type="GO" id="GO:0005886">
    <property type="term" value="C:plasma membrane"/>
    <property type="evidence" value="ECO:0007669"/>
    <property type="project" value="TreeGrafter"/>
</dbReference>
<sequence length="746" mass="79565">MTSAVSSTTHRAPYSSAGDGPPLPVQMDGLSYRPALPSPTPAPQTADMGSSSTPSQSPLEIVLADDTLICRSVGGSTEPALLAGHLVLNLHESTNIKEVTLQLTARIRIPLSDADRSPITIGATHRTQVLFAHNWSFLQGDKSHKHTLKAGQHVFPFQYELDGTLPASITCASTDVSWKLRATAVRSAFSSNYHAVRPLTVIRALSLDSLEFNQTLEIENSWTGKIMYSIMLPHKAYAAGDDIPVLVRFSPLLKGVHVLSISTQLKEYSAVKLPATQGFIPEASNRTIATSRHYIRDKTTIDSSESLSSASNSAAGPSTSRISPPNPAPSVVGSSSAGPSTAEDGSILEEDHISRISSMPLGDGEVEAAFKVPIPVTTTPSQAQVATSAAAPTPIVVVHKIKFVVTLSNPDGHLSELRCSLPLHILHHRLLEEAKQASHATRSLLFGTDTTADHESEHVELPSYQSHVHDRVPVAITTPYPHGAWDSALPALEVSAYSSPDSSIPNTPPSGVSPLAMGRPTANRMPSIPDFPTPGSSYRSSPLSSPDVRSSMLSGPYVDLGAELIQSLRLASDARPGPSSSRGMTPPDSRHQSRVGSRAPSPDRDNRSSDSHSTQSHTSDRVRSTGLFHLPHIKPFTSFTRHGHSKSSGGLLSVAQQQLQQHQQQQQQQQQSTSSSRAASTGSTSPRVSSSLEVEDLGSMSDLNRVPSYGRSALGFLGGGPTPLGLYRDLPSYDEAERVRESASAE</sequence>
<dbReference type="InterPro" id="IPR014752">
    <property type="entry name" value="Arrestin-like_C"/>
</dbReference>
<dbReference type="InParanoid" id="A0A067N4L0"/>
<dbReference type="HOGENOM" id="CLU_012356_0_0_1"/>
<dbReference type="OrthoDB" id="2333384at2759"/>
<dbReference type="PANTHER" id="PTHR11188:SF17">
    <property type="entry name" value="FI21816P1"/>
    <property type="match status" value="1"/>
</dbReference>
<proteinExistence type="predicted"/>
<feature type="compositionally biased region" description="Low complexity" evidence="1">
    <location>
        <begin position="534"/>
        <end position="550"/>
    </location>
</feature>
<evidence type="ECO:0000259" key="2">
    <source>
        <dbReference type="SMART" id="SM01017"/>
    </source>
</evidence>
<evidence type="ECO:0000313" key="3">
    <source>
        <dbReference type="EMBL" id="KDQ21885.1"/>
    </source>
</evidence>
<dbReference type="STRING" id="930990.A0A067N4L0"/>
<dbReference type="Proteomes" id="UP000027195">
    <property type="component" value="Unassembled WGS sequence"/>
</dbReference>
<protein>
    <recommendedName>
        <fullName evidence="2">Arrestin C-terminal-like domain-containing protein</fullName>
    </recommendedName>
</protein>
<feature type="domain" description="Arrestin C-terminal-like" evidence="2">
    <location>
        <begin position="222"/>
        <end position="430"/>
    </location>
</feature>
<dbReference type="GO" id="GO:0030674">
    <property type="term" value="F:protein-macromolecule adaptor activity"/>
    <property type="evidence" value="ECO:0007669"/>
    <property type="project" value="TreeGrafter"/>
</dbReference>
<dbReference type="Pfam" id="PF00339">
    <property type="entry name" value="Arrestin_N"/>
    <property type="match status" value="1"/>
</dbReference>
<dbReference type="Gene3D" id="2.60.40.640">
    <property type="match status" value="1"/>
</dbReference>
<dbReference type="SMART" id="SM01017">
    <property type="entry name" value="Arrestin_C"/>
    <property type="match status" value="1"/>
</dbReference>
<feature type="compositionally biased region" description="Polar residues" evidence="1">
    <location>
        <begin position="1"/>
        <end position="10"/>
    </location>
</feature>
<keyword evidence="4" id="KW-1185">Reference proteome</keyword>
<dbReference type="SUPFAM" id="SSF81296">
    <property type="entry name" value="E set domains"/>
    <property type="match status" value="1"/>
</dbReference>
<evidence type="ECO:0000256" key="1">
    <source>
        <dbReference type="SAM" id="MobiDB-lite"/>
    </source>
</evidence>
<feature type="region of interest" description="Disordered" evidence="1">
    <location>
        <begin position="1"/>
        <end position="57"/>
    </location>
</feature>
<accession>A0A067N4L0</accession>
<dbReference type="GO" id="GO:0070086">
    <property type="term" value="P:ubiquitin-dependent endocytosis"/>
    <property type="evidence" value="ECO:0007669"/>
    <property type="project" value="TreeGrafter"/>
</dbReference>
<dbReference type="Pfam" id="PF02752">
    <property type="entry name" value="Arrestin_C"/>
    <property type="match status" value="1"/>
</dbReference>
<reference evidence="4" key="1">
    <citation type="journal article" date="2014" name="Proc. Natl. Acad. Sci. U.S.A.">
        <title>Extensive sampling of basidiomycete genomes demonstrates inadequacy of the white-rot/brown-rot paradigm for wood decay fungi.</title>
        <authorList>
            <person name="Riley R."/>
            <person name="Salamov A.A."/>
            <person name="Brown D.W."/>
            <person name="Nagy L.G."/>
            <person name="Floudas D."/>
            <person name="Held B.W."/>
            <person name="Levasseur A."/>
            <person name="Lombard V."/>
            <person name="Morin E."/>
            <person name="Otillar R."/>
            <person name="Lindquist E.A."/>
            <person name="Sun H."/>
            <person name="LaButti K.M."/>
            <person name="Schmutz J."/>
            <person name="Jabbour D."/>
            <person name="Luo H."/>
            <person name="Baker S.E."/>
            <person name="Pisabarro A.G."/>
            <person name="Walton J.D."/>
            <person name="Blanchette R.A."/>
            <person name="Henrissat B."/>
            <person name="Martin F."/>
            <person name="Cullen D."/>
            <person name="Hibbett D.S."/>
            <person name="Grigoriev I.V."/>
        </authorList>
    </citation>
    <scope>NUCLEOTIDE SEQUENCE [LARGE SCALE GENOMIC DNA]</scope>
    <source>
        <strain evidence="4">FD-172 SS1</strain>
    </source>
</reference>
<feature type="compositionally biased region" description="Polar residues" evidence="1">
    <location>
        <begin position="47"/>
        <end position="57"/>
    </location>
</feature>
<dbReference type="AlphaFoldDB" id="A0A067N4L0"/>
<evidence type="ECO:0000313" key="4">
    <source>
        <dbReference type="Proteomes" id="UP000027195"/>
    </source>
</evidence>
<dbReference type="InterPro" id="IPR011022">
    <property type="entry name" value="Arrestin_C-like"/>
</dbReference>
<feature type="region of interest" description="Disordered" evidence="1">
    <location>
        <begin position="571"/>
        <end position="729"/>
    </location>
</feature>
<feature type="region of interest" description="Disordered" evidence="1">
    <location>
        <begin position="300"/>
        <end position="350"/>
    </location>
</feature>
<feature type="compositionally biased region" description="Basic and acidic residues" evidence="1">
    <location>
        <begin position="601"/>
        <end position="610"/>
    </location>
</feature>
<feature type="compositionally biased region" description="Low complexity" evidence="1">
    <location>
        <begin position="303"/>
        <end position="320"/>
    </location>
</feature>